<reference evidence="2 3" key="1">
    <citation type="submission" date="2022-01" db="EMBL/GenBank/DDBJ databases">
        <authorList>
            <person name="Won M."/>
            <person name="Kim S.-J."/>
            <person name="Kwon S.-W."/>
        </authorList>
    </citation>
    <scope>NUCLEOTIDE SEQUENCE [LARGE SCALE GENOMIC DNA]</scope>
    <source>
        <strain evidence="2 3">KCTC 23505</strain>
    </source>
</reference>
<dbReference type="Proteomes" id="UP001521209">
    <property type="component" value="Unassembled WGS sequence"/>
</dbReference>
<evidence type="ECO:0000313" key="3">
    <source>
        <dbReference type="Proteomes" id="UP001521209"/>
    </source>
</evidence>
<comment type="caution">
    <text evidence="2">The sequence shown here is derived from an EMBL/GenBank/DDBJ whole genome shotgun (WGS) entry which is preliminary data.</text>
</comment>
<organism evidence="2 3">
    <name type="scientific">Acidiphilium iwatense</name>
    <dbReference type="NCBI Taxonomy" id="768198"/>
    <lineage>
        <taxon>Bacteria</taxon>
        <taxon>Pseudomonadati</taxon>
        <taxon>Pseudomonadota</taxon>
        <taxon>Alphaproteobacteria</taxon>
        <taxon>Acetobacterales</taxon>
        <taxon>Acidocellaceae</taxon>
        <taxon>Acidiphilium</taxon>
    </lineage>
</organism>
<sequence>MRGFARFLLLLIVVLAIAYLGAWWYAEGRLGVAFRQQEAAFRKAGWTVSHGATARGASPLVARFSVADLTFSPPDRGMPEPSITLPNLNLDVHPASPFTLDLGLPLSWHMAMPSGPAFTIQFATLHDRYRFDPNALLDHAPDPLRAVEASFIDMRVDSADTNFTLVSIKSLTARGTRNPAAGKNATAITIHEKITGFALSPIFVTLGHLPFAGKIKSLIFDLDLSGPSMPALSHFGQLPLAPSPDGSGVNPMQPLQAMWRKFGPEIHDWAKAGGHGRYAIALVLGPLDAHAHGNFGFDKAVQPVSRSTLTADGLGEFLGDIASAYPAAVGAISTLTTETAPYMTKGPKGSQRLKADLALADGVLTANGRKTANVPKLVWPRSAPAAH</sequence>
<accession>A0ABS9DXB0</accession>
<keyword evidence="1" id="KW-0472">Membrane</keyword>
<feature type="transmembrane region" description="Helical" evidence="1">
    <location>
        <begin position="7"/>
        <end position="26"/>
    </location>
</feature>
<dbReference type="RefSeq" id="WP_235703670.1">
    <property type="nucleotide sequence ID" value="NZ_JAKGBZ010000010.1"/>
</dbReference>
<dbReference type="InterPro" id="IPR018666">
    <property type="entry name" value="DUF2125"/>
</dbReference>
<evidence type="ECO:0000256" key="1">
    <source>
        <dbReference type="SAM" id="Phobius"/>
    </source>
</evidence>
<gene>
    <name evidence="2" type="ORF">L2A60_07025</name>
</gene>
<keyword evidence="1" id="KW-1133">Transmembrane helix</keyword>
<protein>
    <submittedName>
        <fullName evidence="2">DUF2125 domain-containing protein</fullName>
    </submittedName>
</protein>
<keyword evidence="1" id="KW-0812">Transmembrane</keyword>
<keyword evidence="3" id="KW-1185">Reference proteome</keyword>
<dbReference type="Pfam" id="PF09898">
    <property type="entry name" value="DUF2125"/>
    <property type="match status" value="1"/>
</dbReference>
<proteinExistence type="predicted"/>
<evidence type="ECO:0000313" key="2">
    <source>
        <dbReference type="EMBL" id="MCF3946435.1"/>
    </source>
</evidence>
<dbReference type="EMBL" id="JAKGBZ010000010">
    <property type="protein sequence ID" value="MCF3946435.1"/>
    <property type="molecule type" value="Genomic_DNA"/>
</dbReference>
<name>A0ABS9DXB0_9PROT</name>